<accession>A0A8S3RJI0</accession>
<feature type="compositionally biased region" description="Basic and acidic residues" evidence="1">
    <location>
        <begin position="189"/>
        <end position="198"/>
    </location>
</feature>
<feature type="signal peptide" evidence="2">
    <location>
        <begin position="1"/>
        <end position="20"/>
    </location>
</feature>
<feature type="compositionally biased region" description="Low complexity" evidence="1">
    <location>
        <begin position="204"/>
        <end position="213"/>
    </location>
</feature>
<keyword evidence="4" id="KW-1185">Reference proteome</keyword>
<keyword evidence="2" id="KW-0732">Signal</keyword>
<organism evidence="3 4">
    <name type="scientific">Mytilus edulis</name>
    <name type="common">Blue mussel</name>
    <dbReference type="NCBI Taxonomy" id="6550"/>
    <lineage>
        <taxon>Eukaryota</taxon>
        <taxon>Metazoa</taxon>
        <taxon>Spiralia</taxon>
        <taxon>Lophotrochozoa</taxon>
        <taxon>Mollusca</taxon>
        <taxon>Bivalvia</taxon>
        <taxon>Autobranchia</taxon>
        <taxon>Pteriomorphia</taxon>
        <taxon>Mytilida</taxon>
        <taxon>Mytiloidea</taxon>
        <taxon>Mytilidae</taxon>
        <taxon>Mytilinae</taxon>
        <taxon>Mytilus</taxon>
    </lineage>
</organism>
<proteinExistence type="predicted"/>
<protein>
    <submittedName>
        <fullName evidence="3">Uncharacterized protein</fullName>
    </submittedName>
</protein>
<gene>
    <name evidence="3" type="ORF">MEDL_23516</name>
</gene>
<comment type="caution">
    <text evidence="3">The sequence shown here is derived from an EMBL/GenBank/DDBJ whole genome shotgun (WGS) entry which is preliminary data.</text>
</comment>
<dbReference type="AlphaFoldDB" id="A0A8S3RJI0"/>
<dbReference type="OrthoDB" id="6133237at2759"/>
<feature type="region of interest" description="Disordered" evidence="1">
    <location>
        <begin position="177"/>
        <end position="216"/>
    </location>
</feature>
<reference evidence="3" key="1">
    <citation type="submission" date="2021-03" db="EMBL/GenBank/DDBJ databases">
        <authorList>
            <person name="Bekaert M."/>
        </authorList>
    </citation>
    <scope>NUCLEOTIDE SEQUENCE</scope>
</reference>
<evidence type="ECO:0000256" key="2">
    <source>
        <dbReference type="SAM" id="SignalP"/>
    </source>
</evidence>
<name>A0A8S3RJI0_MYTED</name>
<evidence type="ECO:0000256" key="1">
    <source>
        <dbReference type="SAM" id="MobiDB-lite"/>
    </source>
</evidence>
<sequence length="266" mass="30043">MMCFQLIAVFSLSWWSLIKAGSPVNYKGMCAFSCNKQNRAYLREGTEGGDFTRFSSEDPTLLIATNNGTVKRINECYIRQGHFLALRQEIPGNDTHSLYACRKDAFYNPGNDIRILHMSPFKVFPNNPTLCDVCIGIDLQETRAMIEVGCNIPMVCPVTMKGQVQCTCEDKEEDIMNESIEDKGEETEEKERDVKDESFQDIADSSSDSSENESTIDPLCEKCGKKLGNRVLTKHAKSVSKVDRKNLEPFLKKILKLMLKIQVICV</sequence>
<feature type="chain" id="PRO_5035884148" evidence="2">
    <location>
        <begin position="21"/>
        <end position="266"/>
    </location>
</feature>
<dbReference type="Proteomes" id="UP000683360">
    <property type="component" value="Unassembled WGS sequence"/>
</dbReference>
<evidence type="ECO:0000313" key="4">
    <source>
        <dbReference type="Proteomes" id="UP000683360"/>
    </source>
</evidence>
<dbReference type="EMBL" id="CAJPWZ010001163">
    <property type="protein sequence ID" value="CAG2209378.1"/>
    <property type="molecule type" value="Genomic_DNA"/>
</dbReference>
<evidence type="ECO:0000313" key="3">
    <source>
        <dbReference type="EMBL" id="CAG2209378.1"/>
    </source>
</evidence>